<dbReference type="GO" id="GO:0070840">
    <property type="term" value="F:dynein complex binding"/>
    <property type="evidence" value="ECO:0007669"/>
    <property type="project" value="UniProtKB-UniRule"/>
</dbReference>
<keyword evidence="4 11" id="KW-0132">Cell division</keyword>
<dbReference type="PROSITE" id="PS50082">
    <property type="entry name" value="WD_REPEATS_2"/>
    <property type="match status" value="3"/>
</dbReference>
<dbReference type="InterPro" id="IPR037190">
    <property type="entry name" value="LIS1_N"/>
</dbReference>
<dbReference type="Proteomes" id="UP000094236">
    <property type="component" value="Unassembled WGS sequence"/>
</dbReference>
<dbReference type="AlphaFoldDB" id="A0A1E4U2M4"/>
<dbReference type="InterPro" id="IPR019775">
    <property type="entry name" value="WD40_repeat_CS"/>
</dbReference>
<feature type="repeat" description="WD" evidence="12">
    <location>
        <begin position="118"/>
        <end position="151"/>
    </location>
</feature>
<dbReference type="PANTHER" id="PTHR22847:SF637">
    <property type="entry name" value="WD REPEAT DOMAIN 5B"/>
    <property type="match status" value="1"/>
</dbReference>
<dbReference type="GO" id="GO:0005875">
    <property type="term" value="C:microtubule associated complex"/>
    <property type="evidence" value="ECO:0007669"/>
    <property type="project" value="UniProtKB-UniRule"/>
</dbReference>
<evidence type="ECO:0000313" key="14">
    <source>
        <dbReference type="Proteomes" id="UP000094236"/>
    </source>
</evidence>
<keyword evidence="2 11" id="KW-0963">Cytoplasm</keyword>
<feature type="repeat" description="WD" evidence="12">
    <location>
        <begin position="216"/>
        <end position="258"/>
    </location>
</feature>
<dbReference type="SMART" id="SM00320">
    <property type="entry name" value="WD40"/>
    <property type="match status" value="6"/>
</dbReference>
<evidence type="ECO:0000256" key="10">
    <source>
        <dbReference type="ARBA" id="ARBA00023306"/>
    </source>
</evidence>
<dbReference type="Gene3D" id="2.130.10.10">
    <property type="entry name" value="YVTN repeat-like/Quinoprotein amine dehydrogenase"/>
    <property type="match status" value="1"/>
</dbReference>
<dbReference type="Gene3D" id="1.20.960.30">
    <property type="match status" value="1"/>
</dbReference>
<evidence type="ECO:0000256" key="6">
    <source>
        <dbReference type="ARBA" id="ARBA00022737"/>
    </source>
</evidence>
<evidence type="ECO:0000256" key="5">
    <source>
        <dbReference type="ARBA" id="ARBA00022701"/>
    </source>
</evidence>
<dbReference type="PROSITE" id="PS00678">
    <property type="entry name" value="WD_REPEATS_1"/>
    <property type="match status" value="3"/>
</dbReference>
<comment type="subunit">
    <text evidence="11">Self-associates. Interacts with NDL1 and dynein.</text>
</comment>
<name>A0A1E4U2M4_PACTA</name>
<evidence type="ECO:0000256" key="12">
    <source>
        <dbReference type="PROSITE-ProRule" id="PRU00221"/>
    </source>
</evidence>
<gene>
    <name evidence="11" type="primary">PAC1</name>
    <name evidence="11" type="synonym">LIS1</name>
    <name evidence="13" type="ORF">PACTADRAFT_83557</name>
</gene>
<dbReference type="GO" id="GO:0005874">
    <property type="term" value="C:microtubule"/>
    <property type="evidence" value="ECO:0007669"/>
    <property type="project" value="UniProtKB-KW"/>
</dbReference>
<dbReference type="GO" id="GO:0000132">
    <property type="term" value="P:establishment of mitotic spindle orientation"/>
    <property type="evidence" value="ECO:0007669"/>
    <property type="project" value="UniProtKB-UniRule"/>
</dbReference>
<dbReference type="OrthoDB" id="10264588at2759"/>
<dbReference type="SUPFAM" id="SSF109925">
    <property type="entry name" value="Lissencephaly-1 protein (Lis-1, PAF-AH alpha) N-terminal domain"/>
    <property type="match status" value="1"/>
</dbReference>
<evidence type="ECO:0000256" key="1">
    <source>
        <dbReference type="ARBA" id="ARBA00022448"/>
    </source>
</evidence>
<dbReference type="PIRSF" id="PIRSF037647">
    <property type="entry name" value="Dynein_regulator_Lis1"/>
    <property type="match status" value="1"/>
</dbReference>
<dbReference type="InterPro" id="IPR015943">
    <property type="entry name" value="WD40/YVTN_repeat-like_dom_sf"/>
</dbReference>
<dbReference type="PROSITE" id="PS50294">
    <property type="entry name" value="WD_REPEATS_REGION"/>
    <property type="match status" value="2"/>
</dbReference>
<keyword evidence="7 11" id="KW-0498">Mitosis</keyword>
<dbReference type="PANTHER" id="PTHR22847">
    <property type="entry name" value="WD40 REPEAT PROTEIN"/>
    <property type="match status" value="1"/>
</dbReference>
<dbReference type="GO" id="GO:0051301">
    <property type="term" value="P:cell division"/>
    <property type="evidence" value="ECO:0007669"/>
    <property type="project" value="UniProtKB-KW"/>
</dbReference>
<keyword evidence="3 12" id="KW-0853">WD repeat</keyword>
<evidence type="ECO:0000256" key="11">
    <source>
        <dbReference type="HAMAP-Rule" id="MF_03141"/>
    </source>
</evidence>
<dbReference type="InterPro" id="IPR001680">
    <property type="entry name" value="WD40_rpt"/>
</dbReference>
<evidence type="ECO:0000256" key="9">
    <source>
        <dbReference type="ARBA" id="ARBA00023212"/>
    </source>
</evidence>
<evidence type="ECO:0000256" key="2">
    <source>
        <dbReference type="ARBA" id="ARBA00022490"/>
    </source>
</evidence>
<dbReference type="CDD" id="cd00200">
    <property type="entry name" value="WD40"/>
    <property type="match status" value="1"/>
</dbReference>
<dbReference type="EMBL" id="KV454011">
    <property type="protein sequence ID" value="ODV98242.1"/>
    <property type="molecule type" value="Genomic_DNA"/>
</dbReference>
<dbReference type="GO" id="GO:0000922">
    <property type="term" value="C:spindle pole"/>
    <property type="evidence" value="ECO:0007669"/>
    <property type="project" value="UniProtKB-SubCell"/>
</dbReference>
<evidence type="ECO:0000256" key="8">
    <source>
        <dbReference type="ARBA" id="ARBA00023054"/>
    </source>
</evidence>
<evidence type="ECO:0000256" key="4">
    <source>
        <dbReference type="ARBA" id="ARBA00022618"/>
    </source>
</evidence>
<proteinExistence type="inferred from homology"/>
<keyword evidence="10 11" id="KW-0131">Cell cycle</keyword>
<keyword evidence="9 11" id="KW-0206">Cytoskeleton</keyword>
<comment type="function">
    <text evidence="11">Positively regulates the activity of the minus-end directed microtubule motor protein dynein. Plays a central role in positioning the mitotic spindle at the bud neck during cell division. Targets cytoplasmic dynein to microtubule plus ends, thereby promoting dynein-mediated microtubule sliding along the bud cortex and consequently the movement of the mitotic spindle to the bud neck.</text>
</comment>
<sequence>MSALSDRQTAELNKSVIQYLAPLITQSTEITEDQKQLIINQLFKSLSVNREGYEDGIPKHYLEKKWSAVLRLQKQIMELENDVQQYKDSLLASSSAPNSILLSKDKLNWLPSHINKNLKFYNSPITAIAIHPFQPVVCTASGDGVIIVWDMLNLTEPIKIIKNAHTKAITSLNFSPREVVLNNEDKYGSIYLASSSSDLMIKIWDANADYKALRTLTGHDHIVSYVAFHPINQKQLISCSRDTSIKIWDISSGWCLNTFIGHSDWVRKLDLTTTGEYVLSCSNDLSIRLSHLESGTGIGLMIGHSQVIETCMFFPKISNKYLDVLAKKFLFDDSEEESKHFLKNELYDQLEYKYCCSGGRDDLIKLWLLPLPNLRPHRHPMQSLDPNGKLILTLRGHSSWVKDLKIHPNGKILFSCSDDKTIKLWDLTNQNGVRCINTLTGHEGFVNCMEFSCPIIDTVDVKQNGNAEKKTNELEPEEEYMRKLASGFRNYFVSGGVDKSIIWG</sequence>
<dbReference type="STRING" id="669874.A0A1E4U2M4"/>
<reference evidence="14" key="1">
    <citation type="submission" date="2016-05" db="EMBL/GenBank/DDBJ databases">
        <title>Comparative genomics of biotechnologically important yeasts.</title>
        <authorList>
            <consortium name="DOE Joint Genome Institute"/>
            <person name="Riley R."/>
            <person name="Haridas S."/>
            <person name="Wolfe K.H."/>
            <person name="Lopes M.R."/>
            <person name="Hittinger C.T."/>
            <person name="Goker M."/>
            <person name="Salamov A."/>
            <person name="Wisecaver J."/>
            <person name="Long T.M."/>
            <person name="Aerts A.L."/>
            <person name="Barry K."/>
            <person name="Choi C."/>
            <person name="Clum A."/>
            <person name="Coughlan A.Y."/>
            <person name="Deshpande S."/>
            <person name="Douglass A.P."/>
            <person name="Hanson S.J."/>
            <person name="Klenk H.-P."/>
            <person name="Labutti K."/>
            <person name="Lapidus A."/>
            <person name="Lindquist E."/>
            <person name="Lipzen A."/>
            <person name="Meier-Kolthoff J.P."/>
            <person name="Ohm R.A."/>
            <person name="Otillar R.P."/>
            <person name="Pangilinan J."/>
            <person name="Peng Y."/>
            <person name="Rokas A."/>
            <person name="Rosa C.A."/>
            <person name="Scheuner C."/>
            <person name="Sibirny A.A."/>
            <person name="Slot J.C."/>
            <person name="Stielow J.B."/>
            <person name="Sun H."/>
            <person name="Kurtzman C.P."/>
            <person name="Blackwell M."/>
            <person name="Grigoriev I.V."/>
            <person name="Jeffries T.W."/>
        </authorList>
    </citation>
    <scope>NUCLEOTIDE SEQUENCE [LARGE SCALE GENOMIC DNA]</scope>
    <source>
        <strain evidence="14">NRRL Y-2460</strain>
    </source>
</reference>
<keyword evidence="8 11" id="KW-0175">Coiled coil</keyword>
<dbReference type="GO" id="GO:0005737">
    <property type="term" value="C:cytoplasm"/>
    <property type="evidence" value="ECO:0007669"/>
    <property type="project" value="UniProtKB-UniRule"/>
</dbReference>
<keyword evidence="14" id="KW-1185">Reference proteome</keyword>
<dbReference type="InterPro" id="IPR036322">
    <property type="entry name" value="WD40_repeat_dom_sf"/>
</dbReference>
<keyword evidence="1 11" id="KW-0813">Transport</keyword>
<evidence type="ECO:0000256" key="7">
    <source>
        <dbReference type="ARBA" id="ARBA00022776"/>
    </source>
</evidence>
<dbReference type="Pfam" id="PF00400">
    <property type="entry name" value="WD40"/>
    <property type="match status" value="5"/>
</dbReference>
<dbReference type="GO" id="GO:0051012">
    <property type="term" value="P:microtubule sliding"/>
    <property type="evidence" value="ECO:0007669"/>
    <property type="project" value="UniProtKB-UniRule"/>
</dbReference>
<dbReference type="PRINTS" id="PR00320">
    <property type="entry name" value="GPROTEINBRPT"/>
</dbReference>
<evidence type="ECO:0000256" key="3">
    <source>
        <dbReference type="ARBA" id="ARBA00022574"/>
    </source>
</evidence>
<feature type="repeat" description="WD" evidence="12">
    <location>
        <begin position="394"/>
        <end position="435"/>
    </location>
</feature>
<keyword evidence="5 11" id="KW-0493">Microtubule</keyword>
<dbReference type="GO" id="GO:1990234">
    <property type="term" value="C:transferase complex"/>
    <property type="evidence" value="ECO:0007669"/>
    <property type="project" value="UniProtKB-ARBA"/>
</dbReference>
<keyword evidence="6" id="KW-0677">Repeat</keyword>
<dbReference type="HAMAP" id="MF_03141">
    <property type="entry name" value="lis1"/>
    <property type="match status" value="1"/>
</dbReference>
<protein>
    <recommendedName>
        <fullName evidence="11">Nuclear distribution protein PAC1</fullName>
    </recommendedName>
    <alternativeName>
        <fullName evidence="11">Lissencephaly-1 homolog</fullName>
        <shortName evidence="11">LIS-1</shortName>
    </alternativeName>
    <alternativeName>
        <fullName evidence="11">nudF homolog</fullName>
    </alternativeName>
</protein>
<comment type="subcellular location">
    <subcellularLocation>
        <location evidence="11">Cytoplasm</location>
        <location evidence="11">Cytoskeleton</location>
    </subcellularLocation>
    <subcellularLocation>
        <location evidence="11">Cytoplasm</location>
        <location evidence="11">Cytoskeleton</location>
        <location evidence="11">Spindle pole</location>
    </subcellularLocation>
    <text evidence="11">Localizes to the plus ends of microtubules and the mitotic spindle poles.</text>
</comment>
<comment type="similarity">
    <text evidence="11">Belongs to the WD repeat LIS1/nudF family.</text>
</comment>
<dbReference type="InterPro" id="IPR020472">
    <property type="entry name" value="WD40_PAC1"/>
</dbReference>
<dbReference type="InterPro" id="IPR017252">
    <property type="entry name" value="Dynein_regulator_LIS1"/>
</dbReference>
<evidence type="ECO:0000313" key="13">
    <source>
        <dbReference type="EMBL" id="ODV98242.1"/>
    </source>
</evidence>
<organism evidence="13 14">
    <name type="scientific">Pachysolen tannophilus NRRL Y-2460</name>
    <dbReference type="NCBI Taxonomy" id="669874"/>
    <lineage>
        <taxon>Eukaryota</taxon>
        <taxon>Fungi</taxon>
        <taxon>Dikarya</taxon>
        <taxon>Ascomycota</taxon>
        <taxon>Saccharomycotina</taxon>
        <taxon>Pichiomycetes</taxon>
        <taxon>Pachysolenaceae</taxon>
        <taxon>Pachysolen</taxon>
    </lineage>
</organism>
<accession>A0A1E4U2M4</accession>
<dbReference type="SUPFAM" id="SSF50978">
    <property type="entry name" value="WD40 repeat-like"/>
    <property type="match status" value="1"/>
</dbReference>